<evidence type="ECO:0000313" key="2">
    <source>
        <dbReference type="Proteomes" id="UP000001258"/>
    </source>
</evidence>
<gene>
    <name evidence="1" type="ordered locus">BH0435</name>
</gene>
<keyword evidence="2" id="KW-1185">Reference proteome</keyword>
<dbReference type="PANTHER" id="PTHR35795">
    <property type="entry name" value="SLR1885 PROTEIN"/>
    <property type="match status" value="1"/>
</dbReference>
<dbReference type="AlphaFoldDB" id="Q9KFP4"/>
<reference evidence="1 2" key="1">
    <citation type="journal article" date="2000" name="Nucleic Acids Res.">
        <title>Complete genome sequence of the alkaliphilic bacterium Bacillus halodurans and genomic sequence comparison with Bacillus subtilis.</title>
        <authorList>
            <person name="Takami H."/>
            <person name="Nakasone K."/>
            <person name="Takaki Y."/>
            <person name="Maeno G."/>
            <person name="Sasaki R."/>
            <person name="Masui N."/>
            <person name="Fuji F."/>
            <person name="Hirama C."/>
            <person name="Nakamura Y."/>
            <person name="Ogasawara N."/>
            <person name="Kuhara S."/>
            <person name="Horikoshi K."/>
        </authorList>
    </citation>
    <scope>NUCLEOTIDE SEQUENCE [LARGE SCALE GENOMIC DNA]</scope>
    <source>
        <strain evidence="2">ATCC BAA-125 / DSM 18197 / FERM 7344 / JCM 9153 / C-125</strain>
    </source>
</reference>
<sequence length="125" mass="14448">MGIVLIPEEHEFPMIIHQKISKVISEQSFGIYDDSTLQAIECHTTLRGTPTLQDHILFVADKIEWDQSGTPPYIQELLKALDVSIYHASFSYIKYLMDRKHSLIVVHPWLIDAHSHLEKVLNKQI</sequence>
<dbReference type="PANTHER" id="PTHR35795:SF1">
    <property type="entry name" value="BIS(5'-NUCLEOSYL)-TETRAPHOSPHATASE, SYMMETRICAL"/>
    <property type="match status" value="1"/>
</dbReference>
<dbReference type="OrthoDB" id="5295945at2"/>
<accession>Q9KFP4</accession>
<dbReference type="PIR" id="C83704">
    <property type="entry name" value="C83704"/>
</dbReference>
<dbReference type="InterPro" id="IPR051094">
    <property type="entry name" value="Diverse_Catalytic_Enzymes"/>
</dbReference>
<dbReference type="STRING" id="272558.gene:10726288"/>
<proteinExistence type="predicted"/>
<organism evidence="1 2">
    <name type="scientific">Halalkalibacterium halodurans (strain ATCC BAA-125 / DSM 18197 / FERM 7344 / JCM 9153 / C-125)</name>
    <name type="common">Bacillus halodurans</name>
    <dbReference type="NCBI Taxonomy" id="272558"/>
    <lineage>
        <taxon>Bacteria</taxon>
        <taxon>Bacillati</taxon>
        <taxon>Bacillota</taxon>
        <taxon>Bacilli</taxon>
        <taxon>Bacillales</taxon>
        <taxon>Bacillaceae</taxon>
        <taxon>Halalkalibacterium (ex Joshi et al. 2022)</taxon>
    </lineage>
</organism>
<dbReference type="Proteomes" id="UP000001258">
    <property type="component" value="Chromosome"/>
</dbReference>
<dbReference type="RefSeq" id="WP_010896613.1">
    <property type="nucleotide sequence ID" value="NC_002570.2"/>
</dbReference>
<evidence type="ECO:0000313" key="1">
    <source>
        <dbReference type="EMBL" id="BAB04154.1"/>
    </source>
</evidence>
<dbReference type="eggNOG" id="COG1713">
    <property type="taxonomic scope" value="Bacteria"/>
</dbReference>
<dbReference type="HOGENOM" id="CLU_173903_0_0_9"/>
<name>Q9KFP4_HALH5</name>
<dbReference type="Gene3D" id="1.10.3210.10">
    <property type="entry name" value="Hypothetical protein af1432"/>
    <property type="match status" value="1"/>
</dbReference>
<protein>
    <submittedName>
        <fullName evidence="1">BH0435 protein</fullName>
    </submittedName>
</protein>
<dbReference type="SUPFAM" id="SSF109604">
    <property type="entry name" value="HD-domain/PDEase-like"/>
    <property type="match status" value="1"/>
</dbReference>
<dbReference type="EMBL" id="BA000004">
    <property type="protein sequence ID" value="BAB04154.1"/>
    <property type="molecule type" value="Genomic_DNA"/>
</dbReference>
<dbReference type="KEGG" id="bha:BH0435"/>